<accession>A0A164NCL4</accession>
<keyword evidence="2" id="KW-0805">Transcription regulation</keyword>
<dbReference type="Proteomes" id="UP000076482">
    <property type="component" value="Unassembled WGS sequence"/>
</dbReference>
<dbReference type="InterPro" id="IPR036735">
    <property type="entry name" value="NGN_dom_sf"/>
</dbReference>
<evidence type="ECO:0000256" key="3">
    <source>
        <dbReference type="ARBA" id="ARBA00023163"/>
    </source>
</evidence>
<name>A0A164NCL4_BACCE</name>
<dbReference type="RefSeq" id="WP_063261651.1">
    <property type="nucleotide sequence ID" value="NZ_LJKE01000056.1"/>
</dbReference>
<dbReference type="Gene3D" id="3.30.70.940">
    <property type="entry name" value="NusG, N-terminal domain"/>
    <property type="match status" value="1"/>
</dbReference>
<keyword evidence="1" id="KW-0889">Transcription antitermination</keyword>
<evidence type="ECO:0000313" key="5">
    <source>
        <dbReference type="EMBL" id="KZD63351.1"/>
    </source>
</evidence>
<dbReference type="GO" id="GO:0031564">
    <property type="term" value="P:transcription antitermination"/>
    <property type="evidence" value="ECO:0007669"/>
    <property type="project" value="UniProtKB-KW"/>
</dbReference>
<comment type="caution">
    <text evidence="5">The sequence shown here is derived from an EMBL/GenBank/DDBJ whole genome shotgun (WGS) entry which is preliminary data.</text>
</comment>
<dbReference type="GO" id="GO:0005829">
    <property type="term" value="C:cytosol"/>
    <property type="evidence" value="ECO:0007669"/>
    <property type="project" value="TreeGrafter"/>
</dbReference>
<dbReference type="SMART" id="SM00738">
    <property type="entry name" value="NGN"/>
    <property type="match status" value="1"/>
</dbReference>
<dbReference type="PANTHER" id="PTHR30265">
    <property type="entry name" value="RHO-INTERACTING TRANSCRIPTION TERMINATION FACTOR NUSG"/>
    <property type="match status" value="1"/>
</dbReference>
<dbReference type="Pfam" id="PF02357">
    <property type="entry name" value="NusG"/>
    <property type="match status" value="1"/>
</dbReference>
<dbReference type="EMBL" id="LJKE01000056">
    <property type="protein sequence ID" value="KZD63351.1"/>
    <property type="molecule type" value="Genomic_DNA"/>
</dbReference>
<feature type="domain" description="NusG-like N-terminal" evidence="4">
    <location>
        <begin position="6"/>
        <end position="109"/>
    </location>
</feature>
<dbReference type="AlphaFoldDB" id="A0A164NCL4"/>
<gene>
    <name evidence="5" type="ORF">B4088_3336</name>
</gene>
<dbReference type="InterPro" id="IPR043425">
    <property type="entry name" value="NusG-like"/>
</dbReference>
<dbReference type="SUPFAM" id="SSF82679">
    <property type="entry name" value="N-utilization substance G protein NusG, N-terminal domain"/>
    <property type="match status" value="1"/>
</dbReference>
<dbReference type="PATRIC" id="fig|1396.535.peg.3982"/>
<evidence type="ECO:0000259" key="4">
    <source>
        <dbReference type="SMART" id="SM00738"/>
    </source>
</evidence>
<proteinExistence type="predicted"/>
<dbReference type="InterPro" id="IPR006645">
    <property type="entry name" value="NGN-like_dom"/>
</dbReference>
<evidence type="ECO:0000313" key="6">
    <source>
        <dbReference type="Proteomes" id="UP000076482"/>
    </source>
</evidence>
<sequence>MSEQNPKAWYAASVISGKERIVVNELRKLAKSNHMKDFLFRIFVPTYMEVDEKGRKKEKLLYSRTIYVEMVLNEFTYGEIRISNFGFLLPSTDPTPIEEVEIEQIFQACGKDFDSWDGIS</sequence>
<reference evidence="5 6" key="1">
    <citation type="submission" date="2015-09" db="EMBL/GenBank/DDBJ databases">
        <title>Bacillus cereus food isolates.</title>
        <authorList>
            <person name="Boekhorst J."/>
        </authorList>
    </citation>
    <scope>NUCLEOTIDE SEQUENCE [LARGE SCALE GENOMIC DNA]</scope>
    <source>
        <strain evidence="5 6">B4088</strain>
    </source>
</reference>
<organism evidence="5 6">
    <name type="scientific">Bacillus cereus</name>
    <dbReference type="NCBI Taxonomy" id="1396"/>
    <lineage>
        <taxon>Bacteria</taxon>
        <taxon>Bacillati</taxon>
        <taxon>Bacillota</taxon>
        <taxon>Bacilli</taxon>
        <taxon>Bacillales</taxon>
        <taxon>Bacillaceae</taxon>
        <taxon>Bacillus</taxon>
        <taxon>Bacillus cereus group</taxon>
    </lineage>
</organism>
<evidence type="ECO:0000256" key="1">
    <source>
        <dbReference type="ARBA" id="ARBA00022814"/>
    </source>
</evidence>
<evidence type="ECO:0000256" key="2">
    <source>
        <dbReference type="ARBA" id="ARBA00023015"/>
    </source>
</evidence>
<protein>
    <recommendedName>
        <fullName evidence="4">NusG-like N-terminal domain-containing protein</fullName>
    </recommendedName>
</protein>
<keyword evidence="3" id="KW-0804">Transcription</keyword>
<dbReference type="PANTHER" id="PTHR30265:SF2">
    <property type="entry name" value="TRANSCRIPTION TERMINATION_ANTITERMINATION PROTEIN NUSG"/>
    <property type="match status" value="1"/>
</dbReference>
<dbReference type="GO" id="GO:0006354">
    <property type="term" value="P:DNA-templated transcription elongation"/>
    <property type="evidence" value="ECO:0007669"/>
    <property type="project" value="InterPro"/>
</dbReference>